<reference evidence="1 2" key="1">
    <citation type="submission" date="2017-06" db="EMBL/GenBank/DDBJ databases">
        <title>Genome sequencing of Fusobacterium nucleatum subsp. polymorphum KCOM 1232 (=ChDC F37).</title>
        <authorList>
            <person name="Kook J.-K."/>
            <person name="Park S.-N."/>
            <person name="Lim Y.K."/>
            <person name="Roh H."/>
        </authorList>
    </citation>
    <scope>NUCLEOTIDE SEQUENCE [LARGE SCALE GENOMIC DNA]</scope>
    <source>
        <strain evidence="2">KCOM 1232 ( ChDC F37)</strain>
    </source>
</reference>
<comment type="caution">
    <text evidence="1">The sequence shown here is derived from an EMBL/GenBank/DDBJ whole genome shotgun (WGS) entry which is preliminary data.</text>
</comment>
<evidence type="ECO:0000313" key="2">
    <source>
        <dbReference type="Proteomes" id="UP000222862"/>
    </source>
</evidence>
<evidence type="ECO:0000313" key="1">
    <source>
        <dbReference type="EMBL" id="PGH20606.1"/>
    </source>
</evidence>
<gene>
    <name evidence="1" type="ORF">RN96_10545</name>
</gene>
<sequence length="69" mass="7606">MQKNNIKIIKGAGKGDCLEINGVKLLYLKKVEIKNDYTSQGANESVIIEIGNIGNIEILDMSNETIINK</sequence>
<accession>A0A2B7YGE6</accession>
<dbReference type="Proteomes" id="UP000222862">
    <property type="component" value="Unassembled WGS sequence"/>
</dbReference>
<proteinExistence type="predicted"/>
<organism evidence="1 2">
    <name type="scientific">Fusobacterium nucleatum subsp. polymorphum</name>
    <name type="common">Fusobacterium polymorphum</name>
    <dbReference type="NCBI Taxonomy" id="76857"/>
    <lineage>
        <taxon>Bacteria</taxon>
        <taxon>Fusobacteriati</taxon>
        <taxon>Fusobacteriota</taxon>
        <taxon>Fusobacteriia</taxon>
        <taxon>Fusobacteriales</taxon>
        <taxon>Fusobacteriaceae</taxon>
        <taxon>Fusobacterium</taxon>
    </lineage>
</organism>
<protein>
    <submittedName>
        <fullName evidence="1">Uncharacterized protein</fullName>
    </submittedName>
</protein>
<dbReference type="EMBL" id="NJGI01000005">
    <property type="protein sequence ID" value="PGH20606.1"/>
    <property type="molecule type" value="Genomic_DNA"/>
</dbReference>
<name>A0A2B7YGE6_FUSNP</name>
<dbReference type="AlphaFoldDB" id="A0A2B7YGE6"/>
<dbReference type="RefSeq" id="WP_098703377.1">
    <property type="nucleotide sequence ID" value="NZ_NJGI01000005.1"/>
</dbReference>